<dbReference type="PANTHER" id="PTHR23081">
    <property type="entry name" value="RNA POLYMERASE II CTD PHOSPHATASE"/>
    <property type="match status" value="1"/>
</dbReference>
<feature type="compositionally biased region" description="Basic and acidic residues" evidence="7">
    <location>
        <begin position="913"/>
        <end position="928"/>
    </location>
</feature>
<feature type="region of interest" description="Disordered" evidence="7">
    <location>
        <begin position="907"/>
        <end position="928"/>
    </location>
</feature>
<comment type="subcellular location">
    <subcellularLocation>
        <location evidence="1 6">Nucleus</location>
    </subcellularLocation>
</comment>
<keyword evidence="2 6" id="KW-0378">Hydrolase</keyword>
<dbReference type="PROSITE" id="PS50172">
    <property type="entry name" value="BRCT"/>
    <property type="match status" value="1"/>
</dbReference>
<feature type="compositionally biased region" description="Acidic residues" evidence="7">
    <location>
        <begin position="864"/>
        <end position="886"/>
    </location>
</feature>
<dbReference type="Gene3D" id="3.40.50.10190">
    <property type="entry name" value="BRCT domain"/>
    <property type="match status" value="1"/>
</dbReference>
<feature type="compositionally biased region" description="Polar residues" evidence="7">
    <location>
        <begin position="818"/>
        <end position="827"/>
    </location>
</feature>
<dbReference type="InterPro" id="IPR036412">
    <property type="entry name" value="HAD-like_sf"/>
</dbReference>
<reference evidence="10 11" key="1">
    <citation type="journal article" date="2024" name="Commun. Biol.">
        <title>Comparative genomic analysis of thermophilic fungi reveals convergent evolutionary adaptations and gene losses.</title>
        <authorList>
            <person name="Steindorff A.S."/>
            <person name="Aguilar-Pontes M.V."/>
            <person name="Robinson A.J."/>
            <person name="Andreopoulos B."/>
            <person name="LaButti K."/>
            <person name="Kuo A."/>
            <person name="Mondo S."/>
            <person name="Riley R."/>
            <person name="Otillar R."/>
            <person name="Haridas S."/>
            <person name="Lipzen A."/>
            <person name="Grimwood J."/>
            <person name="Schmutz J."/>
            <person name="Clum A."/>
            <person name="Reid I.D."/>
            <person name="Moisan M.C."/>
            <person name="Butler G."/>
            <person name="Nguyen T.T.M."/>
            <person name="Dewar K."/>
            <person name="Conant G."/>
            <person name="Drula E."/>
            <person name="Henrissat B."/>
            <person name="Hansel C."/>
            <person name="Singer S."/>
            <person name="Hutchinson M.I."/>
            <person name="de Vries R.P."/>
            <person name="Natvig D.O."/>
            <person name="Powell A.J."/>
            <person name="Tsang A."/>
            <person name="Grigoriev I.V."/>
        </authorList>
    </citation>
    <scope>NUCLEOTIDE SEQUENCE [LARGE SCALE GENOMIC DNA]</scope>
    <source>
        <strain evidence="10 11">ATCC 22073</strain>
    </source>
</reference>
<dbReference type="EMBL" id="JAZGUE010000003">
    <property type="protein sequence ID" value="KAL2268063.1"/>
    <property type="molecule type" value="Genomic_DNA"/>
</dbReference>
<dbReference type="Gene3D" id="1.10.287.10">
    <property type="entry name" value="S15/NS1, RNA-binding"/>
    <property type="match status" value="1"/>
</dbReference>
<dbReference type="SMART" id="SM00292">
    <property type="entry name" value="BRCT"/>
    <property type="match status" value="1"/>
</dbReference>
<proteinExistence type="predicted"/>
<feature type="region of interest" description="Disordered" evidence="7">
    <location>
        <begin position="371"/>
        <end position="442"/>
    </location>
</feature>
<feature type="compositionally biased region" description="Acidic residues" evidence="7">
    <location>
        <begin position="637"/>
        <end position="661"/>
    </location>
</feature>
<evidence type="ECO:0000313" key="10">
    <source>
        <dbReference type="EMBL" id="KAL2268063.1"/>
    </source>
</evidence>
<evidence type="ECO:0000256" key="2">
    <source>
        <dbReference type="ARBA" id="ARBA00022801"/>
    </source>
</evidence>
<evidence type="ECO:0000256" key="1">
    <source>
        <dbReference type="ARBA" id="ARBA00004123"/>
    </source>
</evidence>
<accession>A0ABR4DCJ3</accession>
<dbReference type="CDD" id="cd17729">
    <property type="entry name" value="BRCT_CTDP1"/>
    <property type="match status" value="1"/>
</dbReference>
<feature type="domain" description="BRCT" evidence="8">
    <location>
        <begin position="489"/>
        <end position="584"/>
    </location>
</feature>
<feature type="region of interest" description="Disordered" evidence="7">
    <location>
        <begin position="688"/>
        <end position="886"/>
    </location>
</feature>
<dbReference type="GeneID" id="98123875"/>
<evidence type="ECO:0000256" key="3">
    <source>
        <dbReference type="ARBA" id="ARBA00023242"/>
    </source>
</evidence>
<protein>
    <recommendedName>
        <fullName evidence="6">RNA polymerase II subunit A C-terminal domain phosphatase</fullName>
        <ecNumber evidence="6">3.1.3.16</ecNumber>
    </recommendedName>
</protein>
<organism evidence="10 11">
    <name type="scientific">Remersonia thermophila</name>
    <dbReference type="NCBI Taxonomy" id="72144"/>
    <lineage>
        <taxon>Eukaryota</taxon>
        <taxon>Fungi</taxon>
        <taxon>Dikarya</taxon>
        <taxon>Ascomycota</taxon>
        <taxon>Pezizomycotina</taxon>
        <taxon>Sordariomycetes</taxon>
        <taxon>Sordariomycetidae</taxon>
        <taxon>Sordariales</taxon>
        <taxon>Sordariales incertae sedis</taxon>
        <taxon>Remersonia</taxon>
    </lineage>
</organism>
<feature type="compositionally biased region" description="Acidic residues" evidence="7">
    <location>
        <begin position="767"/>
        <end position="777"/>
    </location>
</feature>
<evidence type="ECO:0000256" key="5">
    <source>
        <dbReference type="ARBA" id="ARBA00048336"/>
    </source>
</evidence>
<keyword evidence="11" id="KW-1185">Reference proteome</keyword>
<name>A0ABR4DCJ3_9PEZI</name>
<dbReference type="Gene3D" id="2.40.50.100">
    <property type="match status" value="1"/>
</dbReference>
<dbReference type="InterPro" id="IPR036420">
    <property type="entry name" value="BRCT_dom_sf"/>
</dbReference>
<comment type="catalytic activity">
    <reaction evidence="5 6">
        <text>O-phospho-L-threonyl-[protein] + H2O = L-threonyl-[protein] + phosphate</text>
        <dbReference type="Rhea" id="RHEA:47004"/>
        <dbReference type="Rhea" id="RHEA-COMP:11060"/>
        <dbReference type="Rhea" id="RHEA-COMP:11605"/>
        <dbReference type="ChEBI" id="CHEBI:15377"/>
        <dbReference type="ChEBI" id="CHEBI:30013"/>
        <dbReference type="ChEBI" id="CHEBI:43474"/>
        <dbReference type="ChEBI" id="CHEBI:61977"/>
        <dbReference type="EC" id="3.1.3.16"/>
    </reaction>
</comment>
<dbReference type="SUPFAM" id="SSF52113">
    <property type="entry name" value="BRCT domain"/>
    <property type="match status" value="1"/>
</dbReference>
<dbReference type="PROSITE" id="PS50969">
    <property type="entry name" value="FCP1"/>
    <property type="match status" value="1"/>
</dbReference>
<feature type="compositionally biased region" description="Acidic residues" evidence="7">
    <location>
        <begin position="696"/>
        <end position="731"/>
    </location>
</feature>
<dbReference type="SUPFAM" id="SSF56784">
    <property type="entry name" value="HAD-like"/>
    <property type="match status" value="1"/>
</dbReference>
<dbReference type="InterPro" id="IPR039189">
    <property type="entry name" value="Fcp1"/>
</dbReference>
<gene>
    <name evidence="10" type="ORF">VTJ83DRAFT_2909</name>
</gene>
<feature type="region of interest" description="Disordered" evidence="7">
    <location>
        <begin position="593"/>
        <end position="670"/>
    </location>
</feature>
<feature type="compositionally biased region" description="Acidic residues" evidence="7">
    <location>
        <begin position="795"/>
        <end position="804"/>
    </location>
</feature>
<dbReference type="RefSeq" id="XP_070866790.1">
    <property type="nucleotide sequence ID" value="XM_071009231.1"/>
</dbReference>
<feature type="compositionally biased region" description="Basic and acidic residues" evidence="7">
    <location>
        <begin position="378"/>
        <end position="399"/>
    </location>
</feature>
<dbReference type="Gene3D" id="3.40.50.1000">
    <property type="entry name" value="HAD superfamily/HAD-like"/>
    <property type="match status" value="1"/>
</dbReference>
<feature type="compositionally biased region" description="Acidic residues" evidence="7">
    <location>
        <begin position="600"/>
        <end position="611"/>
    </location>
</feature>
<feature type="domain" description="FCP1 homology" evidence="9">
    <location>
        <begin position="158"/>
        <end position="336"/>
    </location>
</feature>
<dbReference type="Proteomes" id="UP001600064">
    <property type="component" value="Unassembled WGS sequence"/>
</dbReference>
<keyword evidence="3 6" id="KW-0539">Nucleus</keyword>
<dbReference type="Pfam" id="PF03031">
    <property type="entry name" value="NIF"/>
    <property type="match status" value="1"/>
</dbReference>
<evidence type="ECO:0000256" key="4">
    <source>
        <dbReference type="ARBA" id="ARBA00047761"/>
    </source>
</evidence>
<dbReference type="NCBIfam" id="TIGR02250">
    <property type="entry name" value="FCP1_euk"/>
    <property type="match status" value="1"/>
</dbReference>
<sequence>MTKTVRLGSRLRYPITVVKLLKSPGDRIKKTEPLLEYSFKWMREVGDKIRGDTWLEEQTTLVTWDSPVDGEVARWLLREGERVTSDRPVIEVREDCSHDIQFQGLCAMCGQDMTRVTWAAETRDTARAPISMVHDHTNLTVSATQAQRTEQELQRRLLRSRKLSLVVDLDQTIIQACIDPTVGEWQRDPTNPNHDAVKDVQSFQLDDGPGDLARRCTYYIKMRPGLPGFLKRISAMYEMHVYTMGTRAYAQHVARVVDPDKKLFGTRVISRDENGNIFAKSLQRLFPVSTHMVAIIDDRSDVWPRNRPNLLKVSPYEFFKGIGDINSSFLPKRQDLLSSAANGAAAKQEEEKKKKKISVAAAVAPTAEALAAAGDDPALTKKQEEEQERQFEKQIHDRPLQALQEQLDREDEEAEKATILSDDSSESRSSSPPSQRHRVLQDDDEELVFLEQHLATLHREFYAQYDAARGSAEVNFDAIPDAGEILDDLKSTVLAGKKIVLSGVLPRGIDIYTSEIGLQILSFGARLLPKVSRHTTHLVVNAAQPGREKLLAARRRPHIKIVSQEWLAACFSRWEAVDEGPYLFTARLVGEEENPQPVVSDDDDDGGGDENEATRSPSGKRPVLKLIGANGQVAELPADEEDPSEGEGEDDDDDDDDDDIDPGVLPDGSFSIESLKNLNWESVDQELAEFLADVSSDSEEDDGDDDDGDDDDDDEDEDDARDAGDGEEPSESETARRRSRSKTPSLAAAAQAPLKRKRNGGPSRGEGDDDNTDESDRDDVAAADGKDAPDRGGNNEDDDDEDDRAEGTPAKRLRRTTSQRGPSSLRSQYLAGAEEPDKGGGTNGLPTPGGSDQTEGQPSGKDEEMADEQEDVGDAAEEDEDEDEEFDLAELEAEFEAELDKDFAAASAAAAGEEGKARVVGEEVAEKG</sequence>
<dbReference type="CDD" id="cd07521">
    <property type="entry name" value="HAD_FCP1-like"/>
    <property type="match status" value="1"/>
</dbReference>
<dbReference type="Pfam" id="PF00533">
    <property type="entry name" value="BRCT"/>
    <property type="match status" value="1"/>
</dbReference>
<dbReference type="SMART" id="SM00577">
    <property type="entry name" value="CPDc"/>
    <property type="match status" value="1"/>
</dbReference>
<comment type="caution">
    <text evidence="10">The sequence shown here is derived from an EMBL/GenBank/DDBJ whole genome shotgun (WGS) entry which is preliminary data.</text>
</comment>
<dbReference type="InterPro" id="IPR011947">
    <property type="entry name" value="FCP1_euk"/>
</dbReference>
<comment type="catalytic activity">
    <reaction evidence="4 6">
        <text>O-phospho-L-seryl-[protein] + H2O = L-seryl-[protein] + phosphate</text>
        <dbReference type="Rhea" id="RHEA:20629"/>
        <dbReference type="Rhea" id="RHEA-COMP:9863"/>
        <dbReference type="Rhea" id="RHEA-COMP:11604"/>
        <dbReference type="ChEBI" id="CHEBI:15377"/>
        <dbReference type="ChEBI" id="CHEBI:29999"/>
        <dbReference type="ChEBI" id="CHEBI:43474"/>
        <dbReference type="ChEBI" id="CHEBI:83421"/>
        <dbReference type="EC" id="3.1.3.16"/>
    </reaction>
</comment>
<dbReference type="InterPro" id="IPR001357">
    <property type="entry name" value="BRCT_dom"/>
</dbReference>
<evidence type="ECO:0000313" key="11">
    <source>
        <dbReference type="Proteomes" id="UP001600064"/>
    </source>
</evidence>
<dbReference type="InterPro" id="IPR023214">
    <property type="entry name" value="HAD_sf"/>
</dbReference>
<evidence type="ECO:0000256" key="6">
    <source>
        <dbReference type="RuleBase" id="RU366066"/>
    </source>
</evidence>
<feature type="compositionally biased region" description="Basic and acidic residues" evidence="7">
    <location>
        <begin position="778"/>
        <end position="794"/>
    </location>
</feature>
<comment type="function">
    <text evidence="6">This promotes the activity of RNA polymerase II.</text>
</comment>
<dbReference type="PANTHER" id="PTHR23081:SF36">
    <property type="entry name" value="RNA POLYMERASE II SUBUNIT A C-TERMINAL DOMAIN PHOSPHATASE"/>
    <property type="match status" value="1"/>
</dbReference>
<evidence type="ECO:0000259" key="8">
    <source>
        <dbReference type="PROSITE" id="PS50172"/>
    </source>
</evidence>
<evidence type="ECO:0000259" key="9">
    <source>
        <dbReference type="PROSITE" id="PS50969"/>
    </source>
</evidence>
<dbReference type="EC" id="3.1.3.16" evidence="6"/>
<evidence type="ECO:0000256" key="7">
    <source>
        <dbReference type="SAM" id="MobiDB-lite"/>
    </source>
</evidence>
<dbReference type="InterPro" id="IPR004274">
    <property type="entry name" value="FCP1_dom"/>
</dbReference>